<evidence type="ECO:0000256" key="2">
    <source>
        <dbReference type="SAM" id="SignalP"/>
    </source>
</evidence>
<keyword evidence="2" id="KW-0732">Signal</keyword>
<dbReference type="Proteomes" id="UP000199093">
    <property type="component" value="Unassembled WGS sequence"/>
</dbReference>
<dbReference type="SUPFAM" id="SSF49329">
    <property type="entry name" value="Cu,Zn superoxide dismutase-like"/>
    <property type="match status" value="1"/>
</dbReference>
<evidence type="ECO:0000259" key="3">
    <source>
        <dbReference type="Pfam" id="PF00080"/>
    </source>
</evidence>
<dbReference type="OrthoDB" id="5431326at2"/>
<dbReference type="GO" id="GO:0005507">
    <property type="term" value="F:copper ion binding"/>
    <property type="evidence" value="ECO:0007669"/>
    <property type="project" value="InterPro"/>
</dbReference>
<dbReference type="Pfam" id="PF00080">
    <property type="entry name" value="Sod_Cu"/>
    <property type="match status" value="1"/>
</dbReference>
<evidence type="ECO:0000313" key="5">
    <source>
        <dbReference type="Proteomes" id="UP000199093"/>
    </source>
</evidence>
<sequence length="169" mass="17295">MKTLTTAATALSLALLAPAVHAAEATAQVQDREGNDLGAVRVADTPSGMALATLTLVNLPEGVLAVHLHETGDCSAEDFSSAGGHIAGEHSHGVLSEDGPHPGDMPNLTVKADGSGEAEVFLSLLEVERDLLDEDGGAFVIHGGVDDYESQPAGDAGDRIGCGVFEERE</sequence>
<accession>A0A1G8KGA9</accession>
<dbReference type="AlphaFoldDB" id="A0A1G8KGA9"/>
<reference evidence="4 5" key="1">
    <citation type="submission" date="2016-10" db="EMBL/GenBank/DDBJ databases">
        <authorList>
            <person name="de Groot N.N."/>
        </authorList>
    </citation>
    <scope>NUCLEOTIDE SEQUENCE [LARGE SCALE GENOMIC DNA]</scope>
    <source>
        <strain evidence="4 5">DSM 26424</strain>
    </source>
</reference>
<feature type="domain" description="Superoxide dismutase copper/zinc binding" evidence="3">
    <location>
        <begin position="38"/>
        <end position="164"/>
    </location>
</feature>
<dbReference type="RefSeq" id="WP_089845079.1">
    <property type="nucleotide sequence ID" value="NZ_FNEJ01000004.1"/>
</dbReference>
<feature type="chain" id="PRO_5011735795" evidence="2">
    <location>
        <begin position="23"/>
        <end position="169"/>
    </location>
</feature>
<comment type="similarity">
    <text evidence="1">Belongs to the Cu-Zn superoxide dismutase family.</text>
</comment>
<dbReference type="EMBL" id="FNEJ01000004">
    <property type="protein sequence ID" value="SDI42457.1"/>
    <property type="molecule type" value="Genomic_DNA"/>
</dbReference>
<dbReference type="PANTHER" id="PTHR10003">
    <property type="entry name" value="SUPEROXIDE DISMUTASE CU-ZN -RELATED"/>
    <property type="match status" value="1"/>
</dbReference>
<organism evidence="4 5">
    <name type="scientific">Salipiger marinus</name>
    <dbReference type="NCBI Taxonomy" id="555512"/>
    <lineage>
        <taxon>Bacteria</taxon>
        <taxon>Pseudomonadati</taxon>
        <taxon>Pseudomonadota</taxon>
        <taxon>Alphaproteobacteria</taxon>
        <taxon>Rhodobacterales</taxon>
        <taxon>Roseobacteraceae</taxon>
        <taxon>Salipiger</taxon>
    </lineage>
</organism>
<dbReference type="Gene3D" id="2.60.40.200">
    <property type="entry name" value="Superoxide dismutase, copper/zinc binding domain"/>
    <property type="match status" value="1"/>
</dbReference>
<gene>
    <name evidence="4" type="ORF">SAMN04487993_1004240</name>
</gene>
<dbReference type="GO" id="GO:0006801">
    <property type="term" value="P:superoxide metabolic process"/>
    <property type="evidence" value="ECO:0007669"/>
    <property type="project" value="InterPro"/>
</dbReference>
<proteinExistence type="inferred from homology"/>
<dbReference type="InterPro" id="IPR036423">
    <property type="entry name" value="SOD-like_Cu/Zn_dom_sf"/>
</dbReference>
<keyword evidence="5" id="KW-1185">Reference proteome</keyword>
<name>A0A1G8KGA9_9RHOB</name>
<protein>
    <submittedName>
        <fullName evidence="4">Superoxide dismutase, Cu-Zn family</fullName>
    </submittedName>
</protein>
<evidence type="ECO:0000256" key="1">
    <source>
        <dbReference type="ARBA" id="ARBA00010457"/>
    </source>
</evidence>
<feature type="signal peptide" evidence="2">
    <location>
        <begin position="1"/>
        <end position="22"/>
    </location>
</feature>
<evidence type="ECO:0000313" key="4">
    <source>
        <dbReference type="EMBL" id="SDI42457.1"/>
    </source>
</evidence>
<dbReference type="InterPro" id="IPR001424">
    <property type="entry name" value="SOD_Cu_Zn_dom"/>
</dbReference>
<dbReference type="InterPro" id="IPR024134">
    <property type="entry name" value="SOD_Cu/Zn_/chaperone"/>
</dbReference>
<dbReference type="STRING" id="555512.SAMN04487993_1004240"/>